<feature type="compositionally biased region" description="Low complexity" evidence="1">
    <location>
        <begin position="207"/>
        <end position="230"/>
    </location>
</feature>
<evidence type="ECO:0000256" key="1">
    <source>
        <dbReference type="SAM" id="MobiDB-lite"/>
    </source>
</evidence>
<feature type="compositionally biased region" description="Polar residues" evidence="1">
    <location>
        <begin position="333"/>
        <end position="346"/>
    </location>
</feature>
<dbReference type="EMBL" id="KV442110">
    <property type="protein sequence ID" value="OAQ23735.1"/>
    <property type="molecule type" value="Genomic_DNA"/>
</dbReference>
<feature type="compositionally biased region" description="Low complexity" evidence="1">
    <location>
        <begin position="264"/>
        <end position="277"/>
    </location>
</feature>
<feature type="compositionally biased region" description="Basic and acidic residues" evidence="1">
    <location>
        <begin position="177"/>
        <end position="195"/>
    </location>
</feature>
<feature type="region of interest" description="Disordered" evidence="1">
    <location>
        <begin position="716"/>
        <end position="745"/>
    </location>
</feature>
<feature type="compositionally biased region" description="Low complexity" evidence="1">
    <location>
        <begin position="347"/>
        <end position="359"/>
    </location>
</feature>
<feature type="compositionally biased region" description="Low complexity" evidence="1">
    <location>
        <begin position="861"/>
        <end position="871"/>
    </location>
</feature>
<feature type="region of interest" description="Disordered" evidence="1">
    <location>
        <begin position="859"/>
        <end position="882"/>
    </location>
</feature>
<feature type="compositionally biased region" description="Basic and acidic residues" evidence="1">
    <location>
        <begin position="794"/>
        <end position="803"/>
    </location>
</feature>
<dbReference type="OrthoDB" id="2448871at2759"/>
<keyword evidence="3" id="KW-1185">Reference proteome</keyword>
<feature type="region of interest" description="Disordered" evidence="1">
    <location>
        <begin position="791"/>
        <end position="835"/>
    </location>
</feature>
<feature type="compositionally biased region" description="Low complexity" evidence="1">
    <location>
        <begin position="292"/>
        <end position="308"/>
    </location>
</feature>
<feature type="compositionally biased region" description="Polar residues" evidence="1">
    <location>
        <begin position="77"/>
        <end position="94"/>
    </location>
</feature>
<gene>
    <name evidence="2" type="ORF">K457DRAFT_142499</name>
</gene>
<feature type="compositionally biased region" description="Low complexity" evidence="1">
    <location>
        <begin position="96"/>
        <end position="116"/>
    </location>
</feature>
<reference evidence="2 3" key="1">
    <citation type="submission" date="2016-05" db="EMBL/GenBank/DDBJ databases">
        <title>Genome sequencing reveals origins of a unique bacterial endosymbiosis in the earliest lineages of terrestrial Fungi.</title>
        <authorList>
            <consortium name="DOE Joint Genome Institute"/>
            <person name="Uehling J."/>
            <person name="Gryganskyi A."/>
            <person name="Hameed K."/>
            <person name="Tschaplinski T."/>
            <person name="Misztal P."/>
            <person name="Wu S."/>
            <person name="Desiro A."/>
            <person name="Vande Pol N."/>
            <person name="Du Z.-Y."/>
            <person name="Zienkiewicz A."/>
            <person name="Zienkiewicz K."/>
            <person name="Morin E."/>
            <person name="Tisserant E."/>
            <person name="Splivallo R."/>
            <person name="Hainaut M."/>
            <person name="Henrissat B."/>
            <person name="Ohm R."/>
            <person name="Kuo A."/>
            <person name="Yan J."/>
            <person name="Lipzen A."/>
            <person name="Nolan M."/>
            <person name="Labutti K."/>
            <person name="Barry K."/>
            <person name="Goldstein A."/>
            <person name="Labbe J."/>
            <person name="Schadt C."/>
            <person name="Tuskan G."/>
            <person name="Grigoriev I."/>
            <person name="Martin F."/>
            <person name="Vilgalys R."/>
            <person name="Bonito G."/>
        </authorList>
    </citation>
    <scope>NUCLEOTIDE SEQUENCE [LARGE SCALE GENOMIC DNA]</scope>
    <source>
        <strain evidence="2 3">AG-77</strain>
    </source>
</reference>
<feature type="compositionally biased region" description="Polar residues" evidence="1">
    <location>
        <begin position="117"/>
        <end position="132"/>
    </location>
</feature>
<feature type="compositionally biased region" description="Polar residues" evidence="1">
    <location>
        <begin position="278"/>
        <end position="291"/>
    </location>
</feature>
<feature type="compositionally biased region" description="Acidic residues" evidence="1">
    <location>
        <begin position="724"/>
        <end position="742"/>
    </location>
</feature>
<feature type="compositionally biased region" description="Low complexity" evidence="1">
    <location>
        <begin position="542"/>
        <end position="554"/>
    </location>
</feature>
<feature type="region of interest" description="Disordered" evidence="1">
    <location>
        <begin position="333"/>
        <end position="374"/>
    </location>
</feature>
<dbReference type="Proteomes" id="UP000078512">
    <property type="component" value="Unassembled WGS sequence"/>
</dbReference>
<feature type="compositionally biased region" description="Low complexity" evidence="1">
    <location>
        <begin position="52"/>
        <end position="76"/>
    </location>
</feature>
<proteinExistence type="predicted"/>
<feature type="region of interest" description="Disordered" evidence="1">
    <location>
        <begin position="430"/>
        <end position="677"/>
    </location>
</feature>
<feature type="region of interest" description="Disordered" evidence="1">
    <location>
        <begin position="153"/>
        <end position="321"/>
    </location>
</feature>
<feature type="non-terminal residue" evidence="2">
    <location>
        <position position="882"/>
    </location>
</feature>
<sequence length="882" mass="94591">MPSTSSAWIESKRSRRPPSSSNLFQTRFLAGDTQNNNNNNNNQEQGQDDVRASSPRPASSPRSSPRGSPRSSLSPPITRQSTLVMTKDNTTDTPQLLLSSITSTSTAGVAATTTTTPKKQTNPNSLYTSKSNQKADRSNAPKMSSMLNRVLDKAAAPNTNNNSKINDNASAASLRSSKRETRASVKNMEGGKQDELPSGDGDSSNINKKNATATTTKSTAASSTTTTTASRSKKNPGAASTAVTSIAERLPKGSRAKPLPPKSTTPTTTSPSISTSIYSERQQQPTQTGEKLSQAISLSSSIPSIPSQMEPIDLDEDGDERMTESTPFYLSLATTTEGDSTNRHPVTTTTTKHTQQQHPHNTKKTKEDEDQDDLMGQTAGAGAAASHGIDLRKKQASVISIASFKDDHASIIPSVQVERIANWMGGVKEAMEDDDTQEIESTSRPRHQQTSTSTSTNKNNASPALEKPAVKADTTEDTPAAGPRKPALRRPPPAPSRHVVTLVDASPPLPPQDQAPSVFEVVPLSLEEEEPLQRNHRSGQKTAAASTAATTTETADQRSGSKGKRVFVEDSLASLPPVPLFHEETSNVSESDAYRRRSGGEPSSSTTPLKSAVVNRNHPQDDLSTIVGGQAPTQDSFIGGPVQSLPSFIYETEEEAEARAGGGGGADEMEHVHNDLSLPSELTSSCLQELGLKRKNVRDRKKRHVKSRVGYGIRGSNIDRVLEEGDDEDEEEGDEEDEEEEGGVGGVALAQRAAFPSSFDLAPMSTLSGSVTPPLSLEVIEGPLATYTPAGRTAARENKENEHPTGTTTQQYQLQQHQGEPPSFPSPPASLVFSTMPSMPTLPTFPSILYQEPSLIMIDSQTQQTQQMEEQTQSRELEDELD</sequence>
<feature type="compositionally biased region" description="Low complexity" evidence="1">
    <location>
        <begin position="805"/>
        <end position="818"/>
    </location>
</feature>
<feature type="compositionally biased region" description="Polar residues" evidence="1">
    <location>
        <begin position="157"/>
        <end position="175"/>
    </location>
</feature>
<protein>
    <submittedName>
        <fullName evidence="2">Uncharacterized protein</fullName>
    </submittedName>
</protein>
<dbReference type="AlphaFoldDB" id="A0A197JF31"/>
<feature type="region of interest" description="Disordered" evidence="1">
    <location>
        <begin position="1"/>
        <end position="141"/>
    </location>
</feature>
<accession>A0A197JF31</accession>
<organism evidence="2 3">
    <name type="scientific">Linnemannia elongata AG-77</name>
    <dbReference type="NCBI Taxonomy" id="1314771"/>
    <lineage>
        <taxon>Eukaryota</taxon>
        <taxon>Fungi</taxon>
        <taxon>Fungi incertae sedis</taxon>
        <taxon>Mucoromycota</taxon>
        <taxon>Mortierellomycotina</taxon>
        <taxon>Mortierellomycetes</taxon>
        <taxon>Mortierellales</taxon>
        <taxon>Mortierellaceae</taxon>
        <taxon>Linnemannia</taxon>
    </lineage>
</organism>
<evidence type="ECO:0000313" key="3">
    <source>
        <dbReference type="Proteomes" id="UP000078512"/>
    </source>
</evidence>
<name>A0A197JF31_9FUNG</name>
<evidence type="ECO:0000313" key="2">
    <source>
        <dbReference type="EMBL" id="OAQ23735.1"/>
    </source>
</evidence>